<feature type="compositionally biased region" description="Acidic residues" evidence="1">
    <location>
        <begin position="70"/>
        <end position="79"/>
    </location>
</feature>
<proteinExistence type="predicted"/>
<dbReference type="EMBL" id="BMGC01000006">
    <property type="protein sequence ID" value="GGB25575.1"/>
    <property type="molecule type" value="Genomic_DNA"/>
</dbReference>
<evidence type="ECO:0000313" key="2">
    <source>
        <dbReference type="EMBL" id="GGB25575.1"/>
    </source>
</evidence>
<organism evidence="2 3">
    <name type="scientific">Gordonia jinhuaensis</name>
    <dbReference type="NCBI Taxonomy" id="1517702"/>
    <lineage>
        <taxon>Bacteria</taxon>
        <taxon>Bacillati</taxon>
        <taxon>Actinomycetota</taxon>
        <taxon>Actinomycetes</taxon>
        <taxon>Mycobacteriales</taxon>
        <taxon>Gordoniaceae</taxon>
        <taxon>Gordonia</taxon>
    </lineage>
</organism>
<reference evidence="2" key="2">
    <citation type="submission" date="2020-09" db="EMBL/GenBank/DDBJ databases">
        <authorList>
            <person name="Sun Q."/>
            <person name="Zhou Y."/>
        </authorList>
    </citation>
    <scope>NUCLEOTIDE SEQUENCE</scope>
    <source>
        <strain evidence="2">CGMCC 1.12827</strain>
    </source>
</reference>
<dbReference type="Proteomes" id="UP000621454">
    <property type="component" value="Unassembled WGS sequence"/>
</dbReference>
<reference evidence="2" key="1">
    <citation type="journal article" date="2014" name="Int. J. Syst. Evol. Microbiol.">
        <title>Complete genome sequence of Corynebacterium casei LMG S-19264T (=DSM 44701T), isolated from a smear-ripened cheese.</title>
        <authorList>
            <consortium name="US DOE Joint Genome Institute (JGI-PGF)"/>
            <person name="Walter F."/>
            <person name="Albersmeier A."/>
            <person name="Kalinowski J."/>
            <person name="Ruckert C."/>
        </authorList>
    </citation>
    <scope>NUCLEOTIDE SEQUENCE</scope>
    <source>
        <strain evidence="2">CGMCC 1.12827</strain>
    </source>
</reference>
<evidence type="ECO:0000256" key="1">
    <source>
        <dbReference type="SAM" id="MobiDB-lite"/>
    </source>
</evidence>
<keyword evidence="3" id="KW-1185">Reference proteome</keyword>
<sequence>MDQMVRQPQFADQIGDLGATHHERFGADVHRQTCQRPRVQHTAEFVARLVEVDHRIASAPRTHAHRGDESGDPTADDGDAGSMPGLR</sequence>
<feature type="region of interest" description="Disordered" evidence="1">
    <location>
        <begin position="1"/>
        <end position="36"/>
    </location>
</feature>
<comment type="caution">
    <text evidence="2">The sequence shown here is derived from an EMBL/GenBank/DDBJ whole genome shotgun (WGS) entry which is preliminary data.</text>
</comment>
<gene>
    <name evidence="2" type="ORF">GCM10011489_12210</name>
</gene>
<protein>
    <submittedName>
        <fullName evidence="2">Uncharacterized protein</fullName>
    </submittedName>
</protein>
<evidence type="ECO:0000313" key="3">
    <source>
        <dbReference type="Proteomes" id="UP000621454"/>
    </source>
</evidence>
<feature type="region of interest" description="Disordered" evidence="1">
    <location>
        <begin position="57"/>
        <end position="87"/>
    </location>
</feature>
<accession>A0A916T1A4</accession>
<dbReference type="AlphaFoldDB" id="A0A916T1A4"/>
<name>A0A916T1A4_9ACTN</name>
<feature type="compositionally biased region" description="Basic and acidic residues" evidence="1">
    <location>
        <begin position="19"/>
        <end position="31"/>
    </location>
</feature>